<evidence type="ECO:0000256" key="3">
    <source>
        <dbReference type="ARBA" id="ARBA00022989"/>
    </source>
</evidence>
<organism evidence="6 7">
    <name type="scientific">Datura stramonium</name>
    <name type="common">Jimsonweed</name>
    <name type="synonym">Common thornapple</name>
    <dbReference type="NCBI Taxonomy" id="4076"/>
    <lineage>
        <taxon>Eukaryota</taxon>
        <taxon>Viridiplantae</taxon>
        <taxon>Streptophyta</taxon>
        <taxon>Embryophyta</taxon>
        <taxon>Tracheophyta</taxon>
        <taxon>Spermatophyta</taxon>
        <taxon>Magnoliopsida</taxon>
        <taxon>eudicotyledons</taxon>
        <taxon>Gunneridae</taxon>
        <taxon>Pentapetalae</taxon>
        <taxon>asterids</taxon>
        <taxon>lamiids</taxon>
        <taxon>Solanales</taxon>
        <taxon>Solanaceae</taxon>
        <taxon>Solanoideae</taxon>
        <taxon>Datureae</taxon>
        <taxon>Datura</taxon>
    </lineage>
</organism>
<comment type="subcellular location">
    <subcellularLocation>
        <location evidence="1">Membrane</location>
        <topology evidence="1">Multi-pass membrane protein</topology>
    </subcellularLocation>
</comment>
<accession>A0ABS8VPQ6</accession>
<evidence type="ECO:0000313" key="7">
    <source>
        <dbReference type="Proteomes" id="UP000823775"/>
    </source>
</evidence>
<reference evidence="6 7" key="1">
    <citation type="journal article" date="2021" name="BMC Genomics">
        <title>Datura genome reveals duplications of psychoactive alkaloid biosynthetic genes and high mutation rate following tissue culture.</title>
        <authorList>
            <person name="Rajewski A."/>
            <person name="Carter-House D."/>
            <person name="Stajich J."/>
            <person name="Litt A."/>
        </authorList>
    </citation>
    <scope>NUCLEOTIDE SEQUENCE [LARGE SCALE GENOMIC DNA]</scope>
    <source>
        <strain evidence="6">AR-01</strain>
    </source>
</reference>
<dbReference type="PANTHER" id="PTHR45724">
    <property type="entry name" value="AQUAPORIN NIP2-1"/>
    <property type="match status" value="1"/>
</dbReference>
<protein>
    <submittedName>
        <fullName evidence="6">Aquaporin</fullName>
    </submittedName>
</protein>
<proteinExistence type="predicted"/>
<keyword evidence="4 5" id="KW-0472">Membrane</keyword>
<gene>
    <name evidence="6" type="primary">NIP2-1_2</name>
    <name evidence="6" type="ORF">HAX54_039504</name>
</gene>
<feature type="transmembrane region" description="Helical" evidence="5">
    <location>
        <begin position="72"/>
        <end position="93"/>
    </location>
</feature>
<dbReference type="SUPFAM" id="SSF81338">
    <property type="entry name" value="Aquaporin-like"/>
    <property type="match status" value="1"/>
</dbReference>
<sequence>MDSTMHNQMDSTMKCETDKNKSVNLPNWFFFPLVPLYAAAQLTGATSAAFTLRVLLHPIKHVGTTIPLGPDVQALIMEIVVTFSMMFITSAVATDTKA</sequence>
<dbReference type="InterPro" id="IPR034294">
    <property type="entry name" value="Aquaporin_transptr"/>
</dbReference>
<dbReference type="Proteomes" id="UP000823775">
    <property type="component" value="Unassembled WGS sequence"/>
</dbReference>
<evidence type="ECO:0000256" key="1">
    <source>
        <dbReference type="ARBA" id="ARBA00004141"/>
    </source>
</evidence>
<feature type="non-terminal residue" evidence="6">
    <location>
        <position position="98"/>
    </location>
</feature>
<keyword evidence="3 5" id="KW-1133">Transmembrane helix</keyword>
<evidence type="ECO:0000256" key="4">
    <source>
        <dbReference type="ARBA" id="ARBA00023136"/>
    </source>
</evidence>
<dbReference type="EMBL" id="JACEIK010005488">
    <property type="protein sequence ID" value="MCE0481626.1"/>
    <property type="molecule type" value="Genomic_DNA"/>
</dbReference>
<dbReference type="Gene3D" id="1.20.1080.10">
    <property type="entry name" value="Glycerol uptake facilitator protein"/>
    <property type="match status" value="1"/>
</dbReference>
<evidence type="ECO:0000256" key="2">
    <source>
        <dbReference type="ARBA" id="ARBA00022692"/>
    </source>
</evidence>
<dbReference type="InterPro" id="IPR023271">
    <property type="entry name" value="Aquaporin-like"/>
</dbReference>
<dbReference type="PANTHER" id="PTHR45724:SF16">
    <property type="entry name" value="AQUAPORIN NIP2-1"/>
    <property type="match status" value="1"/>
</dbReference>
<keyword evidence="7" id="KW-1185">Reference proteome</keyword>
<dbReference type="Pfam" id="PF00230">
    <property type="entry name" value="MIP"/>
    <property type="match status" value="1"/>
</dbReference>
<evidence type="ECO:0000313" key="6">
    <source>
        <dbReference type="EMBL" id="MCE0481626.1"/>
    </source>
</evidence>
<comment type="caution">
    <text evidence="6">The sequence shown here is derived from an EMBL/GenBank/DDBJ whole genome shotgun (WGS) entry which is preliminary data.</text>
</comment>
<keyword evidence="2 5" id="KW-0812">Transmembrane</keyword>
<dbReference type="InterPro" id="IPR000425">
    <property type="entry name" value="MIP"/>
</dbReference>
<feature type="transmembrane region" description="Helical" evidence="5">
    <location>
        <begin position="28"/>
        <end position="52"/>
    </location>
</feature>
<name>A0ABS8VPQ6_DATST</name>
<evidence type="ECO:0000256" key="5">
    <source>
        <dbReference type="SAM" id="Phobius"/>
    </source>
</evidence>